<reference evidence="2 3" key="1">
    <citation type="journal article" date="2019" name="Commun. Biol.">
        <title>The bagworm genome reveals a unique fibroin gene that provides high tensile strength.</title>
        <authorList>
            <person name="Kono N."/>
            <person name="Nakamura H."/>
            <person name="Ohtoshi R."/>
            <person name="Tomita M."/>
            <person name="Numata K."/>
            <person name="Arakawa K."/>
        </authorList>
    </citation>
    <scope>NUCLEOTIDE SEQUENCE [LARGE SCALE GENOMIC DNA]</scope>
</reference>
<accession>A0A4C1WCX4</accession>
<dbReference type="AlphaFoldDB" id="A0A4C1WCX4"/>
<proteinExistence type="predicted"/>
<dbReference type="GO" id="GO:0003676">
    <property type="term" value="F:nucleic acid binding"/>
    <property type="evidence" value="ECO:0007669"/>
    <property type="project" value="InterPro"/>
</dbReference>
<evidence type="ECO:0000259" key="1">
    <source>
        <dbReference type="PROSITE" id="PS50879"/>
    </source>
</evidence>
<sequence>MLQREFAQKICKSYRTVSLNTALQLSGLHPLDLRVQESAVLYKQKKNLSNDYLPAGRELETRVSHLEQLYCFTLQRVTYEPLENADSKIVQKIGQCAGPHVYTDGIKIKCNMGATLNWWEKGEVVTNLTFSLDPSCTVFQSELFKLHKVILLVKPRKEPKVSVLSDSKSSLEPLMDSKADHPLEKSISENIREIRVKDRVVQLFWPKAHISTPENERTDEFTKSAALCPDTPPDYDKVLLSDSRRVCPQVTDIRTNINRQAPGKSLDDSS</sequence>
<dbReference type="Gene3D" id="3.30.420.10">
    <property type="entry name" value="Ribonuclease H-like superfamily/Ribonuclease H"/>
    <property type="match status" value="1"/>
</dbReference>
<name>A0A4C1WCX4_EUMVA</name>
<dbReference type="InterPro" id="IPR036397">
    <property type="entry name" value="RNaseH_sf"/>
</dbReference>
<dbReference type="Proteomes" id="UP000299102">
    <property type="component" value="Unassembled WGS sequence"/>
</dbReference>
<keyword evidence="3" id="KW-1185">Reference proteome</keyword>
<organism evidence="2 3">
    <name type="scientific">Eumeta variegata</name>
    <name type="common">Bagworm moth</name>
    <name type="synonym">Eumeta japonica</name>
    <dbReference type="NCBI Taxonomy" id="151549"/>
    <lineage>
        <taxon>Eukaryota</taxon>
        <taxon>Metazoa</taxon>
        <taxon>Ecdysozoa</taxon>
        <taxon>Arthropoda</taxon>
        <taxon>Hexapoda</taxon>
        <taxon>Insecta</taxon>
        <taxon>Pterygota</taxon>
        <taxon>Neoptera</taxon>
        <taxon>Endopterygota</taxon>
        <taxon>Lepidoptera</taxon>
        <taxon>Glossata</taxon>
        <taxon>Ditrysia</taxon>
        <taxon>Tineoidea</taxon>
        <taxon>Psychidae</taxon>
        <taxon>Oiketicinae</taxon>
        <taxon>Eumeta</taxon>
    </lineage>
</organism>
<dbReference type="InterPro" id="IPR002156">
    <property type="entry name" value="RNaseH_domain"/>
</dbReference>
<evidence type="ECO:0000313" key="2">
    <source>
        <dbReference type="EMBL" id="GBP48329.1"/>
    </source>
</evidence>
<dbReference type="EMBL" id="BGZK01000521">
    <property type="protein sequence ID" value="GBP48329.1"/>
    <property type="molecule type" value="Genomic_DNA"/>
</dbReference>
<dbReference type="SUPFAM" id="SSF53098">
    <property type="entry name" value="Ribonuclease H-like"/>
    <property type="match status" value="1"/>
</dbReference>
<dbReference type="OrthoDB" id="411823at2759"/>
<gene>
    <name evidence="2" type="ORF">EVAR_34822_1</name>
</gene>
<dbReference type="InterPro" id="IPR012337">
    <property type="entry name" value="RNaseH-like_sf"/>
</dbReference>
<comment type="caution">
    <text evidence="2">The sequence shown here is derived from an EMBL/GenBank/DDBJ whole genome shotgun (WGS) entry which is preliminary data.</text>
</comment>
<evidence type="ECO:0000313" key="3">
    <source>
        <dbReference type="Proteomes" id="UP000299102"/>
    </source>
</evidence>
<dbReference type="GO" id="GO:0004523">
    <property type="term" value="F:RNA-DNA hybrid ribonuclease activity"/>
    <property type="evidence" value="ECO:0007669"/>
    <property type="project" value="InterPro"/>
</dbReference>
<feature type="domain" description="RNase H type-1" evidence="1">
    <location>
        <begin position="95"/>
        <end position="227"/>
    </location>
</feature>
<protein>
    <recommendedName>
        <fullName evidence="1">RNase H type-1 domain-containing protein</fullName>
    </recommendedName>
</protein>
<dbReference type="PROSITE" id="PS50879">
    <property type="entry name" value="RNASE_H_1"/>
    <property type="match status" value="1"/>
</dbReference>